<dbReference type="EMBL" id="JANPWB010000009">
    <property type="protein sequence ID" value="KAJ1153311.1"/>
    <property type="molecule type" value="Genomic_DNA"/>
</dbReference>
<protein>
    <submittedName>
        <fullName evidence="2">Uncharacterized protein</fullName>
    </submittedName>
</protein>
<proteinExistence type="predicted"/>
<sequence length="91" mass="10830">MGPSQQLDAPLHHDDATARRRSAHKSCLCARVKCLRRREKNASPYPRQQRVRVERLEAPLYPWQRVRAERLVTLTVIRLHVTPQRQSYYKK</sequence>
<dbReference type="Proteomes" id="UP001066276">
    <property type="component" value="Chromosome 5"/>
</dbReference>
<name>A0AAV7RNW4_PLEWA</name>
<feature type="region of interest" description="Disordered" evidence="1">
    <location>
        <begin position="1"/>
        <end position="24"/>
    </location>
</feature>
<evidence type="ECO:0000256" key="1">
    <source>
        <dbReference type="SAM" id="MobiDB-lite"/>
    </source>
</evidence>
<reference evidence="2" key="1">
    <citation type="journal article" date="2022" name="bioRxiv">
        <title>Sequencing and chromosome-scale assembly of the giantPleurodeles waltlgenome.</title>
        <authorList>
            <person name="Brown T."/>
            <person name="Elewa A."/>
            <person name="Iarovenko S."/>
            <person name="Subramanian E."/>
            <person name="Araus A.J."/>
            <person name="Petzold A."/>
            <person name="Susuki M."/>
            <person name="Suzuki K.-i.T."/>
            <person name="Hayashi T."/>
            <person name="Toyoda A."/>
            <person name="Oliveira C."/>
            <person name="Osipova E."/>
            <person name="Leigh N.D."/>
            <person name="Simon A."/>
            <person name="Yun M.H."/>
        </authorList>
    </citation>
    <scope>NUCLEOTIDE SEQUENCE</scope>
    <source>
        <strain evidence="2">20211129_DDA</strain>
        <tissue evidence="2">Liver</tissue>
    </source>
</reference>
<keyword evidence="3" id="KW-1185">Reference proteome</keyword>
<accession>A0AAV7RNW4</accession>
<evidence type="ECO:0000313" key="3">
    <source>
        <dbReference type="Proteomes" id="UP001066276"/>
    </source>
</evidence>
<organism evidence="2 3">
    <name type="scientific">Pleurodeles waltl</name>
    <name type="common">Iberian ribbed newt</name>
    <dbReference type="NCBI Taxonomy" id="8319"/>
    <lineage>
        <taxon>Eukaryota</taxon>
        <taxon>Metazoa</taxon>
        <taxon>Chordata</taxon>
        <taxon>Craniata</taxon>
        <taxon>Vertebrata</taxon>
        <taxon>Euteleostomi</taxon>
        <taxon>Amphibia</taxon>
        <taxon>Batrachia</taxon>
        <taxon>Caudata</taxon>
        <taxon>Salamandroidea</taxon>
        <taxon>Salamandridae</taxon>
        <taxon>Pleurodelinae</taxon>
        <taxon>Pleurodeles</taxon>
    </lineage>
</organism>
<gene>
    <name evidence="2" type="ORF">NDU88_006072</name>
</gene>
<comment type="caution">
    <text evidence="2">The sequence shown here is derived from an EMBL/GenBank/DDBJ whole genome shotgun (WGS) entry which is preliminary data.</text>
</comment>
<dbReference type="AlphaFoldDB" id="A0AAV7RNW4"/>
<evidence type="ECO:0000313" key="2">
    <source>
        <dbReference type="EMBL" id="KAJ1153311.1"/>
    </source>
</evidence>